<dbReference type="AlphaFoldDB" id="A0A1I8NVI3"/>
<name>A0A1I8NVI3_STOCA</name>
<keyword evidence="4" id="KW-1185">Reference proteome</keyword>
<proteinExistence type="predicted"/>
<accession>A0A1I8NVI3</accession>
<dbReference type="GO" id="GO:0006357">
    <property type="term" value="P:regulation of transcription by RNA polymerase II"/>
    <property type="evidence" value="ECO:0007669"/>
    <property type="project" value="TreeGrafter"/>
</dbReference>
<dbReference type="VEuPathDB" id="VectorBase:SCAU002399"/>
<feature type="region of interest" description="Disordered" evidence="1">
    <location>
        <begin position="117"/>
        <end position="152"/>
    </location>
</feature>
<dbReference type="InterPro" id="IPR039353">
    <property type="entry name" value="TF_Adf1"/>
</dbReference>
<dbReference type="GO" id="GO:0005634">
    <property type="term" value="C:nucleus"/>
    <property type="evidence" value="ECO:0007669"/>
    <property type="project" value="TreeGrafter"/>
</dbReference>
<dbReference type="EnsemblMetazoa" id="SCAU002399-RA">
    <property type="protein sequence ID" value="SCAU002399-PA"/>
    <property type="gene ID" value="SCAU002399"/>
</dbReference>
<dbReference type="Pfam" id="PF10545">
    <property type="entry name" value="MADF_DNA_bdg"/>
    <property type="match status" value="1"/>
</dbReference>
<evidence type="ECO:0000313" key="4">
    <source>
        <dbReference type="Proteomes" id="UP000095300"/>
    </source>
</evidence>
<feature type="compositionally biased region" description="Basic residues" evidence="1">
    <location>
        <begin position="140"/>
        <end position="152"/>
    </location>
</feature>
<dbReference type="OrthoDB" id="5779735at2759"/>
<reference evidence="3" key="1">
    <citation type="submission" date="2020-05" db="UniProtKB">
        <authorList>
            <consortium name="EnsemblMetazoa"/>
        </authorList>
    </citation>
    <scope>IDENTIFICATION</scope>
    <source>
        <strain evidence="3">USDA</strain>
    </source>
</reference>
<dbReference type="PROSITE" id="PS51029">
    <property type="entry name" value="MADF"/>
    <property type="match status" value="1"/>
</dbReference>
<sequence>MINDYKLVKLVEEHEVLYNRRHPHYKIMDKKEEAFVEIAAGLGITDVHLVINRYRTLRDRYARYKRIKETTGEIRFYLPILDKMEFLGPHIFNKKKDRKTNSCDSDDSQDPLHVEASETLDEAPSATQIERTEQAEGRGFKRKSEHAGGHKINKARFVKSANELNETINSFLMISQAKTEKQNSGALHGFRQMIITTIGQMDVTKQTKAMLGVTEAVMKIKMEDED</sequence>
<dbReference type="InterPro" id="IPR006578">
    <property type="entry name" value="MADF-dom"/>
</dbReference>
<dbReference type="GO" id="GO:0005667">
    <property type="term" value="C:transcription regulator complex"/>
    <property type="evidence" value="ECO:0007669"/>
    <property type="project" value="TreeGrafter"/>
</dbReference>
<dbReference type="PANTHER" id="PTHR12243">
    <property type="entry name" value="MADF DOMAIN TRANSCRIPTION FACTOR"/>
    <property type="match status" value="1"/>
</dbReference>
<protein>
    <recommendedName>
        <fullName evidence="2">MADF domain-containing protein</fullName>
    </recommendedName>
</protein>
<evidence type="ECO:0000256" key="1">
    <source>
        <dbReference type="SAM" id="MobiDB-lite"/>
    </source>
</evidence>
<feature type="domain" description="MADF" evidence="2">
    <location>
        <begin position="6"/>
        <end position="92"/>
    </location>
</feature>
<dbReference type="PANTHER" id="PTHR12243:SF69">
    <property type="entry name" value="SI:CH73-59F11.3"/>
    <property type="match status" value="1"/>
</dbReference>
<gene>
    <name evidence="3" type="primary">106090775</name>
</gene>
<dbReference type="Proteomes" id="UP000095300">
    <property type="component" value="Unassembled WGS sequence"/>
</dbReference>
<evidence type="ECO:0000259" key="2">
    <source>
        <dbReference type="PROSITE" id="PS51029"/>
    </source>
</evidence>
<dbReference type="KEGG" id="scac:106090775"/>
<feature type="compositionally biased region" description="Basic and acidic residues" evidence="1">
    <location>
        <begin position="130"/>
        <end position="139"/>
    </location>
</feature>
<organism evidence="3 4">
    <name type="scientific">Stomoxys calcitrans</name>
    <name type="common">Stable fly</name>
    <name type="synonym">Conops calcitrans</name>
    <dbReference type="NCBI Taxonomy" id="35570"/>
    <lineage>
        <taxon>Eukaryota</taxon>
        <taxon>Metazoa</taxon>
        <taxon>Ecdysozoa</taxon>
        <taxon>Arthropoda</taxon>
        <taxon>Hexapoda</taxon>
        <taxon>Insecta</taxon>
        <taxon>Pterygota</taxon>
        <taxon>Neoptera</taxon>
        <taxon>Endopterygota</taxon>
        <taxon>Diptera</taxon>
        <taxon>Brachycera</taxon>
        <taxon>Muscomorpha</taxon>
        <taxon>Muscoidea</taxon>
        <taxon>Muscidae</taxon>
        <taxon>Stomoxys</taxon>
    </lineage>
</organism>
<evidence type="ECO:0000313" key="3">
    <source>
        <dbReference type="EnsemblMetazoa" id="SCAU002399-PA"/>
    </source>
</evidence>
<dbReference type="SMART" id="SM00595">
    <property type="entry name" value="MADF"/>
    <property type="match status" value="1"/>
</dbReference>